<feature type="domain" description="HMA" evidence="18">
    <location>
        <begin position="2"/>
        <end position="68"/>
    </location>
</feature>
<feature type="transmembrane region" description="Helical" evidence="17">
    <location>
        <begin position="374"/>
        <end position="394"/>
    </location>
</feature>
<evidence type="ECO:0000256" key="17">
    <source>
        <dbReference type="RuleBase" id="RU362081"/>
    </source>
</evidence>
<dbReference type="InterPro" id="IPR036412">
    <property type="entry name" value="HAD-like_sf"/>
</dbReference>
<dbReference type="Gene3D" id="2.70.150.10">
    <property type="entry name" value="Calcium-transporting ATPase, cytoplasmic transduction domain A"/>
    <property type="match status" value="1"/>
</dbReference>
<dbReference type="InterPro" id="IPR023298">
    <property type="entry name" value="ATPase_P-typ_TM_dom_sf"/>
</dbReference>
<dbReference type="RefSeq" id="WP_179941904.1">
    <property type="nucleotide sequence ID" value="NZ_JACBYF010000030.1"/>
</dbReference>
<organism evidence="19 20">
    <name type="scientific">Gemelliphila palaticanis</name>
    <dbReference type="NCBI Taxonomy" id="81950"/>
    <lineage>
        <taxon>Bacteria</taxon>
        <taxon>Bacillati</taxon>
        <taxon>Bacillota</taxon>
        <taxon>Bacilli</taxon>
        <taxon>Bacillales</taxon>
        <taxon>Gemellaceae</taxon>
        <taxon>Gemelliphila</taxon>
    </lineage>
</organism>
<comment type="similarity">
    <text evidence="2 17">Belongs to the cation transport ATPase (P-type) (TC 3.A.3) family. Type IB subfamily.</text>
</comment>
<evidence type="ECO:0000313" key="20">
    <source>
        <dbReference type="Proteomes" id="UP000531840"/>
    </source>
</evidence>
<dbReference type="InterPro" id="IPR006121">
    <property type="entry name" value="HMA_dom"/>
</dbReference>
<protein>
    <recommendedName>
        <fullName evidence="3">P-type Cu(+) transporter</fullName>
        <ecNumber evidence="3">7.2.2.8</ecNumber>
    </recommendedName>
</protein>
<dbReference type="SFLD" id="SFLDG00002">
    <property type="entry name" value="C1.7:_P-type_atpase_like"/>
    <property type="match status" value="1"/>
</dbReference>
<feature type="transmembrane region" description="Helical" evidence="17">
    <location>
        <begin position="191"/>
        <end position="208"/>
    </location>
</feature>
<dbReference type="InterPro" id="IPR001757">
    <property type="entry name" value="P_typ_ATPase"/>
</dbReference>
<dbReference type="SUPFAM" id="SSF81653">
    <property type="entry name" value="Calcium ATPase, transduction domain A"/>
    <property type="match status" value="1"/>
</dbReference>
<feature type="transmembrane region" description="Helical" evidence="17">
    <location>
        <begin position="93"/>
        <end position="119"/>
    </location>
</feature>
<comment type="subcellular location">
    <subcellularLocation>
        <location evidence="17">Cell membrane</location>
    </subcellularLocation>
    <subcellularLocation>
        <location evidence="1">Endomembrane system</location>
        <topology evidence="1">Multi-pass membrane protein</topology>
    </subcellularLocation>
</comment>
<accession>A0ABX2T0E9</accession>
<keyword evidence="12 17" id="KW-1133">Transmembrane helix</keyword>
<evidence type="ECO:0000256" key="12">
    <source>
        <dbReference type="ARBA" id="ARBA00022989"/>
    </source>
</evidence>
<dbReference type="InterPro" id="IPR023299">
    <property type="entry name" value="ATPase_P-typ_cyto_dom_N"/>
</dbReference>
<keyword evidence="6 17" id="KW-0812">Transmembrane</keyword>
<dbReference type="EC" id="7.2.2.8" evidence="3"/>
<reference evidence="19 20" key="1">
    <citation type="submission" date="2020-07" db="EMBL/GenBank/DDBJ databases">
        <title>MOT database genomes.</title>
        <authorList>
            <person name="Joseph S."/>
            <person name="Aduse-Opoku J."/>
            <person name="Hashim A."/>
            <person name="Wade W."/>
            <person name="Curtis M."/>
        </authorList>
    </citation>
    <scope>NUCLEOTIDE SEQUENCE [LARGE SCALE GENOMIC DNA]</scope>
    <source>
        <strain evidence="19 20">CIP 106318</strain>
    </source>
</reference>
<keyword evidence="15 17" id="KW-0472">Membrane</keyword>
<dbReference type="NCBIfam" id="TIGR01525">
    <property type="entry name" value="ATPase-IB_hvy"/>
    <property type="match status" value="1"/>
</dbReference>
<keyword evidence="14" id="KW-0406">Ion transport</keyword>
<keyword evidence="20" id="KW-1185">Reference proteome</keyword>
<dbReference type="Gene3D" id="3.40.50.1000">
    <property type="entry name" value="HAD superfamily/HAD-like"/>
    <property type="match status" value="1"/>
</dbReference>
<comment type="catalytic activity">
    <reaction evidence="16">
        <text>Cu(+)(in) + ATP + H2O = Cu(+)(out) + ADP + phosphate + H(+)</text>
        <dbReference type="Rhea" id="RHEA:25792"/>
        <dbReference type="ChEBI" id="CHEBI:15377"/>
        <dbReference type="ChEBI" id="CHEBI:15378"/>
        <dbReference type="ChEBI" id="CHEBI:30616"/>
        <dbReference type="ChEBI" id="CHEBI:43474"/>
        <dbReference type="ChEBI" id="CHEBI:49552"/>
        <dbReference type="ChEBI" id="CHEBI:456216"/>
        <dbReference type="EC" id="7.2.2.8"/>
    </reaction>
</comment>
<dbReference type="NCBIfam" id="TIGR01494">
    <property type="entry name" value="ATPase_P-type"/>
    <property type="match status" value="1"/>
</dbReference>
<dbReference type="PANTHER" id="PTHR43520">
    <property type="entry name" value="ATP7, ISOFORM B"/>
    <property type="match status" value="1"/>
</dbReference>
<dbReference type="SUPFAM" id="SSF56784">
    <property type="entry name" value="HAD-like"/>
    <property type="match status" value="1"/>
</dbReference>
<dbReference type="Gene3D" id="3.30.70.100">
    <property type="match status" value="1"/>
</dbReference>
<dbReference type="InterPro" id="IPR059000">
    <property type="entry name" value="ATPase_P-type_domA"/>
</dbReference>
<dbReference type="SFLD" id="SFLDF00027">
    <property type="entry name" value="p-type_atpase"/>
    <property type="match status" value="1"/>
</dbReference>
<evidence type="ECO:0000256" key="8">
    <source>
        <dbReference type="ARBA" id="ARBA00022741"/>
    </source>
</evidence>
<comment type="caution">
    <text evidence="19">The sequence shown here is derived from an EMBL/GenBank/DDBJ whole genome shotgun (WGS) entry which is preliminary data.</text>
</comment>
<evidence type="ECO:0000313" key="19">
    <source>
        <dbReference type="EMBL" id="NYS48122.1"/>
    </source>
</evidence>
<evidence type="ECO:0000256" key="4">
    <source>
        <dbReference type="ARBA" id="ARBA00022448"/>
    </source>
</evidence>
<evidence type="ECO:0000256" key="9">
    <source>
        <dbReference type="ARBA" id="ARBA00022796"/>
    </source>
</evidence>
<dbReference type="CDD" id="cd00371">
    <property type="entry name" value="HMA"/>
    <property type="match status" value="1"/>
</dbReference>
<dbReference type="PRINTS" id="PR00119">
    <property type="entry name" value="CATATPASE"/>
</dbReference>
<keyword evidence="5" id="KW-0597">Phosphoprotein</keyword>
<dbReference type="PROSITE" id="PS50846">
    <property type="entry name" value="HMA_2"/>
    <property type="match status" value="1"/>
</dbReference>
<evidence type="ECO:0000256" key="2">
    <source>
        <dbReference type="ARBA" id="ARBA00006024"/>
    </source>
</evidence>
<feature type="transmembrane region" description="Helical" evidence="17">
    <location>
        <begin position="125"/>
        <end position="143"/>
    </location>
</feature>
<dbReference type="Pfam" id="PF00122">
    <property type="entry name" value="E1-E2_ATPase"/>
    <property type="match status" value="1"/>
</dbReference>
<gene>
    <name evidence="19" type="ORF">HZY85_08050</name>
</gene>
<evidence type="ECO:0000256" key="11">
    <source>
        <dbReference type="ARBA" id="ARBA00022967"/>
    </source>
</evidence>
<dbReference type="PRINTS" id="PR00943">
    <property type="entry name" value="CUATPASE"/>
</dbReference>
<dbReference type="SFLD" id="SFLDS00003">
    <property type="entry name" value="Haloacid_Dehalogenase"/>
    <property type="match status" value="1"/>
</dbReference>
<proteinExistence type="inferred from homology"/>
<keyword evidence="9" id="KW-0187">Copper transport</keyword>
<keyword evidence="10 17" id="KW-0067">ATP-binding</keyword>
<dbReference type="PANTHER" id="PTHR43520:SF8">
    <property type="entry name" value="P-TYPE CU(+) TRANSPORTER"/>
    <property type="match status" value="1"/>
</dbReference>
<feature type="transmembrane region" description="Helical" evidence="17">
    <location>
        <begin position="714"/>
        <end position="734"/>
    </location>
</feature>
<feature type="transmembrane region" description="Helical" evidence="17">
    <location>
        <begin position="163"/>
        <end position="185"/>
    </location>
</feature>
<evidence type="ECO:0000259" key="18">
    <source>
        <dbReference type="PROSITE" id="PS50846"/>
    </source>
</evidence>
<dbReference type="InterPro" id="IPR008250">
    <property type="entry name" value="ATPase_P-typ_transduc_dom_A_sf"/>
</dbReference>
<evidence type="ECO:0000256" key="3">
    <source>
        <dbReference type="ARBA" id="ARBA00012517"/>
    </source>
</evidence>
<dbReference type="InterPro" id="IPR036163">
    <property type="entry name" value="HMA_dom_sf"/>
</dbReference>
<evidence type="ECO:0000256" key="5">
    <source>
        <dbReference type="ARBA" id="ARBA00022553"/>
    </source>
</evidence>
<name>A0ABX2T0E9_9BACL</name>
<dbReference type="InterPro" id="IPR023214">
    <property type="entry name" value="HAD_sf"/>
</dbReference>
<dbReference type="Gene3D" id="3.40.1110.10">
    <property type="entry name" value="Calcium-transporting ATPase, cytoplasmic domain N"/>
    <property type="match status" value="1"/>
</dbReference>
<dbReference type="InterPro" id="IPR044492">
    <property type="entry name" value="P_typ_ATPase_HD_dom"/>
</dbReference>
<dbReference type="NCBIfam" id="TIGR01511">
    <property type="entry name" value="ATPase-IB1_Cu"/>
    <property type="match status" value="1"/>
</dbReference>
<keyword evidence="11" id="KW-1278">Translocase</keyword>
<dbReference type="Proteomes" id="UP000531840">
    <property type="component" value="Unassembled WGS sequence"/>
</dbReference>
<dbReference type="InterPro" id="IPR027256">
    <property type="entry name" value="P-typ_ATPase_IB"/>
</dbReference>
<evidence type="ECO:0000256" key="7">
    <source>
        <dbReference type="ARBA" id="ARBA00022723"/>
    </source>
</evidence>
<sequence>METRKFLVEGVMCSSCVQSLEKGLTKNKSIKSVAYNLANDRMLLTYDEKNISIEEIENEVSKLGYSAVLYTPDIKKDEKNIVEDKKSKKQRKFFYSLILSLPVVLISMISMFGIEIPIFNKENPFMYVSLQLILTTLVIYINVDTFNSGIKFLIKKSPNMDSLVVLGTLSAYFYSIYISYLSIYIDINHLHHLYFESVVVIITLINLGKYLEYIAKRKTSTSVQKLINLSPKEANLLVGEEEFLVDIEDLQIGDIILVKPGERIALDGDIIEGLSFVDESMLTGESIPVEKKIGDTVTGATINKSGYLKVKITKTGEDTTFSKIITLVENAQISKAKISRIADKISSIFVPVIISLAVLSSLFWYFIIGKDFSFSLTIAISILVIACPCALGLATPTAIMVGLGTAAEKGILIKNGDVLEEFSKINTIVFDKTGTLTKGEAEVYEIISKTYNENDLLKIAASFEKYSDHPLAKAITKKSSERNQKLIKLDNYNNIEGKGIEGTIRDEYYLIGSYNLFKEKDINTNEYEEQIKKIQQLGCSIVLISKENKIIGLIGVKDNLREESKNLIKLLKEKGIEVVLLTGDNKIVAKSIGEELGITEIISEVLPSEKSEVIDRLKRQNKKVVMVGDGINDSPALAASNIGISMGSASDVAIETADIVLLKNNLLEIINARIISEKTIKNIKVNLFWAFIYNIIGVPVAMGVWYYFGGELLNPMLAALAMSFSSISVILNSLRIKLINKKGLLYDK</sequence>
<keyword evidence="13" id="KW-0186">Copper</keyword>
<dbReference type="CDD" id="cd02094">
    <property type="entry name" value="P-type_ATPase_Cu-like"/>
    <property type="match status" value="1"/>
</dbReference>
<keyword evidence="17" id="KW-1003">Cell membrane</keyword>
<keyword evidence="7 17" id="KW-0479">Metal-binding</keyword>
<keyword evidence="8 17" id="KW-0547">Nucleotide-binding</keyword>
<evidence type="ECO:0000256" key="13">
    <source>
        <dbReference type="ARBA" id="ARBA00023008"/>
    </source>
</evidence>
<evidence type="ECO:0000256" key="14">
    <source>
        <dbReference type="ARBA" id="ARBA00023065"/>
    </source>
</evidence>
<feature type="transmembrane region" description="Helical" evidence="17">
    <location>
        <begin position="345"/>
        <end position="368"/>
    </location>
</feature>
<evidence type="ECO:0000256" key="16">
    <source>
        <dbReference type="ARBA" id="ARBA00049289"/>
    </source>
</evidence>
<evidence type="ECO:0000256" key="1">
    <source>
        <dbReference type="ARBA" id="ARBA00004127"/>
    </source>
</evidence>
<dbReference type="Pfam" id="PF00702">
    <property type="entry name" value="Hydrolase"/>
    <property type="match status" value="1"/>
</dbReference>
<feature type="transmembrane region" description="Helical" evidence="17">
    <location>
        <begin position="687"/>
        <end position="708"/>
    </location>
</feature>
<evidence type="ECO:0000256" key="15">
    <source>
        <dbReference type="ARBA" id="ARBA00023136"/>
    </source>
</evidence>
<dbReference type="Pfam" id="PF00403">
    <property type="entry name" value="HMA"/>
    <property type="match status" value="1"/>
</dbReference>
<dbReference type="InterPro" id="IPR018303">
    <property type="entry name" value="ATPase_P-typ_P_site"/>
</dbReference>
<keyword evidence="4" id="KW-0813">Transport</keyword>
<dbReference type="EMBL" id="JACBYF010000030">
    <property type="protein sequence ID" value="NYS48122.1"/>
    <property type="molecule type" value="Genomic_DNA"/>
</dbReference>
<dbReference type="PROSITE" id="PS00154">
    <property type="entry name" value="ATPASE_E1_E2"/>
    <property type="match status" value="1"/>
</dbReference>
<evidence type="ECO:0000256" key="10">
    <source>
        <dbReference type="ARBA" id="ARBA00022840"/>
    </source>
</evidence>
<evidence type="ECO:0000256" key="6">
    <source>
        <dbReference type="ARBA" id="ARBA00022692"/>
    </source>
</evidence>
<dbReference type="SUPFAM" id="SSF81660">
    <property type="entry name" value="Metal cation-transporting ATPase, ATP-binding domain N"/>
    <property type="match status" value="1"/>
</dbReference>
<dbReference type="SUPFAM" id="SSF55008">
    <property type="entry name" value="HMA, heavy metal-associated domain"/>
    <property type="match status" value="1"/>
</dbReference>
<dbReference type="SUPFAM" id="SSF81665">
    <property type="entry name" value="Calcium ATPase, transmembrane domain M"/>
    <property type="match status" value="1"/>
</dbReference>